<dbReference type="Pfam" id="PF01810">
    <property type="entry name" value="LysE"/>
    <property type="match status" value="1"/>
</dbReference>
<protein>
    <submittedName>
        <fullName evidence="7">Lysine transporter LysE</fullName>
    </submittedName>
</protein>
<evidence type="ECO:0000313" key="7">
    <source>
        <dbReference type="EMBL" id="GEN72077.1"/>
    </source>
</evidence>
<feature type="transmembrane region" description="Helical" evidence="6">
    <location>
        <begin position="113"/>
        <end position="139"/>
    </location>
</feature>
<keyword evidence="4 6" id="KW-1133">Transmembrane helix</keyword>
<accession>A0A511YA63</accession>
<dbReference type="AlphaFoldDB" id="A0A511YA63"/>
<evidence type="ECO:0000313" key="8">
    <source>
        <dbReference type="Proteomes" id="UP000321150"/>
    </source>
</evidence>
<dbReference type="RefSeq" id="WP_111954273.1">
    <property type="nucleotide sequence ID" value="NZ_BJYI01000006.1"/>
</dbReference>
<gene>
    <name evidence="7" type="ORF">CLA01_21490</name>
</gene>
<keyword evidence="2" id="KW-1003">Cell membrane</keyword>
<proteinExistence type="predicted"/>
<reference evidence="7 8" key="1">
    <citation type="submission" date="2019-07" db="EMBL/GenBank/DDBJ databases">
        <title>Whole genome shotgun sequence of Chryseobacterium lathyri NBRC 105250.</title>
        <authorList>
            <person name="Hosoyama A."/>
            <person name="Uohara A."/>
            <person name="Ohji S."/>
            <person name="Ichikawa N."/>
        </authorList>
    </citation>
    <scope>NUCLEOTIDE SEQUENCE [LARGE SCALE GENOMIC DNA]</scope>
    <source>
        <strain evidence="7 8">NBRC 105250</strain>
    </source>
</reference>
<evidence type="ECO:0000256" key="6">
    <source>
        <dbReference type="SAM" id="Phobius"/>
    </source>
</evidence>
<organism evidence="7 8">
    <name type="scientific">Chryseobacterium lathyri</name>
    <dbReference type="NCBI Taxonomy" id="395933"/>
    <lineage>
        <taxon>Bacteria</taxon>
        <taxon>Pseudomonadati</taxon>
        <taxon>Bacteroidota</taxon>
        <taxon>Flavobacteriia</taxon>
        <taxon>Flavobacteriales</taxon>
        <taxon>Weeksellaceae</taxon>
        <taxon>Chryseobacterium group</taxon>
        <taxon>Chryseobacterium</taxon>
    </lineage>
</organism>
<name>A0A511YA63_9FLAO</name>
<dbReference type="PIRSF" id="PIRSF006324">
    <property type="entry name" value="LeuE"/>
    <property type="match status" value="1"/>
</dbReference>
<keyword evidence="3 6" id="KW-0812">Transmembrane</keyword>
<sequence length="210" mass="23087">MLPITQLIYFSLSVIVLIIIPGPTMLYLISRSLLQGQKAGMISLLGIVTGDLFYILLSSFGLSTALFTFPLLFHILKLSGALYLIYLAYQAVRVPSFDSTKSHKGLIKDKPQKLFVIGLLTTISNPKVALFFVSVFSQFLDPKSGDIGHQFLLLGSFFITISLLINSLIIFSASKSKIRLSKNPKLIKVQNWAIAGILMALAIKMAFTGI</sequence>
<feature type="transmembrane region" description="Helical" evidence="6">
    <location>
        <begin position="151"/>
        <end position="171"/>
    </location>
</feature>
<evidence type="ECO:0000256" key="5">
    <source>
        <dbReference type="ARBA" id="ARBA00023136"/>
    </source>
</evidence>
<feature type="transmembrane region" description="Helical" evidence="6">
    <location>
        <begin position="6"/>
        <end position="29"/>
    </location>
</feature>
<evidence type="ECO:0000256" key="1">
    <source>
        <dbReference type="ARBA" id="ARBA00004651"/>
    </source>
</evidence>
<dbReference type="PANTHER" id="PTHR30086:SF20">
    <property type="entry name" value="ARGININE EXPORTER PROTEIN ARGO-RELATED"/>
    <property type="match status" value="1"/>
</dbReference>
<comment type="caution">
    <text evidence="7">The sequence shown here is derived from an EMBL/GenBank/DDBJ whole genome shotgun (WGS) entry which is preliminary data.</text>
</comment>
<feature type="transmembrane region" description="Helical" evidence="6">
    <location>
        <begin position="41"/>
        <end position="65"/>
    </location>
</feature>
<keyword evidence="5 6" id="KW-0472">Membrane</keyword>
<dbReference type="OrthoDB" id="9784202at2"/>
<dbReference type="EMBL" id="BJYI01000006">
    <property type="protein sequence ID" value="GEN72077.1"/>
    <property type="molecule type" value="Genomic_DNA"/>
</dbReference>
<dbReference type="InterPro" id="IPR001123">
    <property type="entry name" value="LeuE-type"/>
</dbReference>
<dbReference type="GO" id="GO:0015171">
    <property type="term" value="F:amino acid transmembrane transporter activity"/>
    <property type="evidence" value="ECO:0007669"/>
    <property type="project" value="TreeGrafter"/>
</dbReference>
<dbReference type="Proteomes" id="UP000321150">
    <property type="component" value="Unassembled WGS sequence"/>
</dbReference>
<feature type="transmembrane region" description="Helical" evidence="6">
    <location>
        <begin position="192"/>
        <end position="209"/>
    </location>
</feature>
<evidence type="ECO:0000256" key="2">
    <source>
        <dbReference type="ARBA" id="ARBA00022475"/>
    </source>
</evidence>
<evidence type="ECO:0000256" key="4">
    <source>
        <dbReference type="ARBA" id="ARBA00022989"/>
    </source>
</evidence>
<comment type="subcellular location">
    <subcellularLocation>
        <location evidence="1">Cell membrane</location>
        <topology evidence="1">Multi-pass membrane protein</topology>
    </subcellularLocation>
</comment>
<dbReference type="GO" id="GO:0005886">
    <property type="term" value="C:plasma membrane"/>
    <property type="evidence" value="ECO:0007669"/>
    <property type="project" value="UniProtKB-SubCell"/>
</dbReference>
<dbReference type="PANTHER" id="PTHR30086">
    <property type="entry name" value="ARGININE EXPORTER PROTEIN ARGO"/>
    <property type="match status" value="1"/>
</dbReference>
<evidence type="ECO:0000256" key="3">
    <source>
        <dbReference type="ARBA" id="ARBA00022692"/>
    </source>
</evidence>